<evidence type="ECO:0000313" key="2">
    <source>
        <dbReference type="EMBL" id="OHX67486.1"/>
    </source>
</evidence>
<dbReference type="STRING" id="915059.NH26_14590"/>
<protein>
    <recommendedName>
        <fullName evidence="4">SusD/RagB family nutrient-binding outer membrane lipoprotein</fullName>
    </recommendedName>
</protein>
<comment type="caution">
    <text evidence="2">The sequence shown here is derived from an EMBL/GenBank/DDBJ whole genome shotgun (WGS) entry which is preliminary data.</text>
</comment>
<dbReference type="RefSeq" id="WP_044227342.1">
    <property type="nucleotide sequence ID" value="NZ_JRYR02000001.1"/>
</dbReference>
<evidence type="ECO:0008006" key="4">
    <source>
        <dbReference type="Google" id="ProtNLM"/>
    </source>
</evidence>
<dbReference type="PROSITE" id="PS51257">
    <property type="entry name" value="PROKAR_LIPOPROTEIN"/>
    <property type="match status" value="1"/>
</dbReference>
<dbReference type="InterPro" id="IPR011990">
    <property type="entry name" value="TPR-like_helical_dom_sf"/>
</dbReference>
<accession>A0A1S1Z2I2</accession>
<keyword evidence="1" id="KW-0732">Signal</keyword>
<dbReference type="Gene3D" id="1.25.40.390">
    <property type="match status" value="1"/>
</dbReference>
<evidence type="ECO:0000256" key="1">
    <source>
        <dbReference type="SAM" id="SignalP"/>
    </source>
</evidence>
<dbReference type="Pfam" id="PF12771">
    <property type="entry name" value="SusD-like_2"/>
    <property type="match status" value="1"/>
</dbReference>
<dbReference type="AlphaFoldDB" id="A0A1S1Z2I2"/>
<gene>
    <name evidence="2" type="ORF">NH26_14590</name>
</gene>
<dbReference type="Proteomes" id="UP000179797">
    <property type="component" value="Unassembled WGS sequence"/>
</dbReference>
<proteinExistence type="predicted"/>
<reference evidence="2 3" key="1">
    <citation type="journal article" date="2012" name="Int. J. Syst. Evol. Microbiol.">
        <title>Flammeovirga pacifica sp. nov., isolated from deep-sea sediment.</title>
        <authorList>
            <person name="Xu H."/>
            <person name="Fu Y."/>
            <person name="Yang N."/>
            <person name="Ding Z."/>
            <person name="Lai Q."/>
            <person name="Zeng R."/>
        </authorList>
    </citation>
    <scope>NUCLEOTIDE SEQUENCE [LARGE SCALE GENOMIC DNA]</scope>
    <source>
        <strain evidence="3">DSM 24597 / LMG 26175 / WPAGA1</strain>
    </source>
</reference>
<keyword evidence="3" id="KW-1185">Reference proteome</keyword>
<dbReference type="EMBL" id="JRYR02000001">
    <property type="protein sequence ID" value="OHX67486.1"/>
    <property type="molecule type" value="Genomic_DNA"/>
</dbReference>
<dbReference type="InterPro" id="IPR041662">
    <property type="entry name" value="SusD-like_2"/>
</dbReference>
<dbReference type="OrthoDB" id="622163at2"/>
<name>A0A1S1Z2I2_FLAPC</name>
<sequence length="492" mass="55187">MKKFLYIILLMLGTSITSCTDEIMDEINKNPNNPNDVPSRLVITDAMNSSIVSVSNGDYAFYASLFIEHHVGVFNQFYNTEVRNDASVTSATTYNNAWVSSYRTMRNLQDVVDKCSDGGSEAGNFHTLGIAQILMAYNLAVVTDACGDVPWSEALDPINHLRPVLDTQESIYAEVEKLLDEGIANLAKTTTFPALGAQDVIYGLQTNPVDYWTKLGYGLKARYAMRLAHKGKYTYDDVITNVGLSFTSADDEAKYLYNGATSFNPYYLLFTQRDMYGSSKSLDSLNMNEFDPRKAKYFIPHPDNKDTDGNPVFEFAPNGSPDQIQGRYGISSYFNDPVQTTYIMSYHELKFLEAEANERKAAGTGKVIAQAAITAAMTAAKIEQDSITSYLAKVDSIENLNEITFDVKYILKEKYIASFIVEPLEAYADYRRMQSLGESDYIELLNPQTAKFPLRFTYGADDVNNNENVRKAQEKDNGQFVYTDPVWWASPN</sequence>
<evidence type="ECO:0000313" key="3">
    <source>
        <dbReference type="Proteomes" id="UP000179797"/>
    </source>
</evidence>
<feature type="signal peptide" evidence="1">
    <location>
        <begin position="1"/>
        <end position="20"/>
    </location>
</feature>
<dbReference type="SUPFAM" id="SSF48452">
    <property type="entry name" value="TPR-like"/>
    <property type="match status" value="1"/>
</dbReference>
<feature type="chain" id="PRO_5010182114" description="SusD/RagB family nutrient-binding outer membrane lipoprotein" evidence="1">
    <location>
        <begin position="21"/>
        <end position="492"/>
    </location>
</feature>
<organism evidence="2 3">
    <name type="scientific">Flammeovirga pacifica</name>
    <dbReference type="NCBI Taxonomy" id="915059"/>
    <lineage>
        <taxon>Bacteria</taxon>
        <taxon>Pseudomonadati</taxon>
        <taxon>Bacteroidota</taxon>
        <taxon>Cytophagia</taxon>
        <taxon>Cytophagales</taxon>
        <taxon>Flammeovirgaceae</taxon>
        <taxon>Flammeovirga</taxon>
    </lineage>
</organism>